<dbReference type="InterPro" id="IPR036291">
    <property type="entry name" value="NAD(P)-bd_dom_sf"/>
</dbReference>
<protein>
    <submittedName>
        <fullName evidence="4">Hydroxyacid dehydrogenase</fullName>
    </submittedName>
</protein>
<dbReference type="KEGG" id="smer:DU99_01420"/>
<keyword evidence="1" id="KW-0560">Oxidoreductase</keyword>
<dbReference type="EMBL" id="WISR01000100">
    <property type="protein sequence ID" value="MQW33068.1"/>
    <property type="molecule type" value="Genomic_DNA"/>
</dbReference>
<dbReference type="GO" id="GO:0005829">
    <property type="term" value="C:cytosol"/>
    <property type="evidence" value="ECO:0007669"/>
    <property type="project" value="TreeGrafter"/>
</dbReference>
<dbReference type="SUPFAM" id="SSF51735">
    <property type="entry name" value="NAD(P)-binding Rossmann-fold domains"/>
    <property type="match status" value="1"/>
</dbReference>
<dbReference type="Proteomes" id="UP000429484">
    <property type="component" value="Unassembled WGS sequence"/>
</dbReference>
<dbReference type="GO" id="GO:0016618">
    <property type="term" value="F:hydroxypyruvate reductase [NAD(P)H] activity"/>
    <property type="evidence" value="ECO:0007669"/>
    <property type="project" value="TreeGrafter"/>
</dbReference>
<evidence type="ECO:0000313" key="4">
    <source>
        <dbReference type="EMBL" id="MQW33068.1"/>
    </source>
</evidence>
<evidence type="ECO:0000313" key="5">
    <source>
        <dbReference type="Proteomes" id="UP000429484"/>
    </source>
</evidence>
<comment type="caution">
    <text evidence="4">The sequence shown here is derived from an EMBL/GenBank/DDBJ whole genome shotgun (WGS) entry which is preliminary data.</text>
</comment>
<dbReference type="CDD" id="cd12167">
    <property type="entry name" value="2-Hacid_dh_8"/>
    <property type="match status" value="1"/>
</dbReference>
<feature type="domain" description="D-isomer specific 2-hydroxyacid dehydrogenase NAD-binding" evidence="3">
    <location>
        <begin position="122"/>
        <end position="299"/>
    </location>
</feature>
<dbReference type="AlphaFoldDB" id="A0AAW9TKU2"/>
<dbReference type="GeneID" id="89574588"/>
<keyword evidence="2" id="KW-0520">NAD</keyword>
<accession>A0AAW9TKU2</accession>
<evidence type="ECO:0000256" key="1">
    <source>
        <dbReference type="ARBA" id="ARBA00023002"/>
    </source>
</evidence>
<reference evidence="4 5" key="1">
    <citation type="journal article" date="2013" name="Genome Biol.">
        <title>Comparative genomics of the core and accessory genomes of 48 Sinorhizobium strains comprising five genospecies.</title>
        <authorList>
            <person name="Sugawara M."/>
            <person name="Epstein B."/>
            <person name="Badgley B.D."/>
            <person name="Unno T."/>
            <person name="Xu L."/>
            <person name="Reese J."/>
            <person name="Gyaneshwar P."/>
            <person name="Denny R."/>
            <person name="Mudge J."/>
            <person name="Bharti A.K."/>
            <person name="Farmer A.D."/>
            <person name="May G.D."/>
            <person name="Woodward J.E."/>
            <person name="Medigue C."/>
            <person name="Vallenet D."/>
            <person name="Lajus A."/>
            <person name="Rouy Z."/>
            <person name="Martinez-Vaz B."/>
            <person name="Tiffin P."/>
            <person name="Young N.D."/>
            <person name="Sadowsky M.J."/>
        </authorList>
    </citation>
    <scope>NUCLEOTIDE SEQUENCE [LARGE SCALE GENOMIC DNA]</scope>
    <source>
        <strain evidence="4 5">N6B1</strain>
    </source>
</reference>
<dbReference type="GO" id="GO:0030267">
    <property type="term" value="F:glyoxylate reductase (NADPH) activity"/>
    <property type="evidence" value="ECO:0007669"/>
    <property type="project" value="TreeGrafter"/>
</dbReference>
<dbReference type="PANTHER" id="PTHR10996:SF178">
    <property type="entry name" value="2-HYDROXYACID DEHYDROGENASE YGL185C-RELATED"/>
    <property type="match status" value="1"/>
</dbReference>
<name>A0AAW9TKU2_RHIML</name>
<dbReference type="InterPro" id="IPR050223">
    <property type="entry name" value="D-isomer_2-hydroxyacid_DH"/>
</dbReference>
<dbReference type="InterPro" id="IPR006140">
    <property type="entry name" value="D-isomer_DH_NAD-bd"/>
</dbReference>
<dbReference type="SUPFAM" id="SSF52283">
    <property type="entry name" value="Formate/glycerate dehydrogenase catalytic domain-like"/>
    <property type="match status" value="1"/>
</dbReference>
<organism evidence="4 5">
    <name type="scientific">Rhizobium meliloti</name>
    <name type="common">Ensifer meliloti</name>
    <name type="synonym">Sinorhizobium meliloti</name>
    <dbReference type="NCBI Taxonomy" id="382"/>
    <lineage>
        <taxon>Bacteria</taxon>
        <taxon>Pseudomonadati</taxon>
        <taxon>Pseudomonadota</taxon>
        <taxon>Alphaproteobacteria</taxon>
        <taxon>Hyphomicrobiales</taxon>
        <taxon>Rhizobiaceae</taxon>
        <taxon>Sinorhizobium/Ensifer group</taxon>
        <taxon>Sinorhizobium</taxon>
    </lineage>
</organism>
<dbReference type="GO" id="GO:0051287">
    <property type="term" value="F:NAD binding"/>
    <property type="evidence" value="ECO:0007669"/>
    <property type="project" value="InterPro"/>
</dbReference>
<dbReference type="PANTHER" id="PTHR10996">
    <property type="entry name" value="2-HYDROXYACID DEHYDROGENASE-RELATED"/>
    <property type="match status" value="1"/>
</dbReference>
<sequence length="348" mass="37972">MPETDRPRTDRPLVISAPAPRTLDLIFTPDALERLHRRYRVIEADPENIAGLGSAVLSEARYIVGQPPLSADTLERMPRLRAVLNVESNLIDNMPYDVVFRRGIHVLTTGQVFAEPVAEMGLAMALNLARGIVDADVDFREGRERWGGEGNKSARLLSGSEIGIIGFGDLGKALNRVLSGFRAKIRVHDPWLPASVLLDAGVEPASLETVLAESDFLFVVAAVTSDNEGFLGAKAFAAMRPGAAFILLSRAGVVDFDALIAAVESGHIRAASDVFPEEPLPLGHPVRRLPGFLRSAHRAGALDIAFKRMGEMVLEDMELMDRSLPPMRCKRAERETVARMRSKPVTVN</sequence>
<dbReference type="RefSeq" id="WP_010968456.1">
    <property type="nucleotide sequence ID" value="NZ_BJNJ01000160.1"/>
</dbReference>
<evidence type="ECO:0000259" key="3">
    <source>
        <dbReference type="Pfam" id="PF02826"/>
    </source>
</evidence>
<evidence type="ECO:0000256" key="2">
    <source>
        <dbReference type="ARBA" id="ARBA00023027"/>
    </source>
</evidence>
<dbReference type="Gene3D" id="3.40.50.720">
    <property type="entry name" value="NAD(P)-binding Rossmann-like Domain"/>
    <property type="match status" value="2"/>
</dbReference>
<proteinExistence type="predicted"/>
<dbReference type="Pfam" id="PF02826">
    <property type="entry name" value="2-Hacid_dh_C"/>
    <property type="match status" value="1"/>
</dbReference>
<gene>
    <name evidence="4" type="ORF">GHK53_09700</name>
</gene>